<comment type="caution">
    <text evidence="4">The sequence shown here is derived from an EMBL/GenBank/DDBJ whole genome shotgun (WGS) entry which is preliminary data.</text>
</comment>
<organism evidence="4 5">
    <name type="scientific">Anguilla anguilla</name>
    <name type="common">European freshwater eel</name>
    <name type="synonym">Muraena anguilla</name>
    <dbReference type="NCBI Taxonomy" id="7936"/>
    <lineage>
        <taxon>Eukaryota</taxon>
        <taxon>Metazoa</taxon>
        <taxon>Chordata</taxon>
        <taxon>Craniata</taxon>
        <taxon>Vertebrata</taxon>
        <taxon>Euteleostomi</taxon>
        <taxon>Actinopterygii</taxon>
        <taxon>Neopterygii</taxon>
        <taxon>Teleostei</taxon>
        <taxon>Anguilliformes</taxon>
        <taxon>Anguillidae</taxon>
        <taxon>Anguilla</taxon>
    </lineage>
</organism>
<dbReference type="InterPro" id="IPR039986">
    <property type="entry name" value="CFAP210"/>
</dbReference>
<dbReference type="InterPro" id="IPR043597">
    <property type="entry name" value="TPH_dom"/>
</dbReference>
<evidence type="ECO:0000313" key="4">
    <source>
        <dbReference type="EMBL" id="KAG5857630.1"/>
    </source>
</evidence>
<proteinExistence type="predicted"/>
<reference evidence="4" key="1">
    <citation type="submission" date="2021-01" db="EMBL/GenBank/DDBJ databases">
        <title>A chromosome-scale assembly of European eel, Anguilla anguilla.</title>
        <authorList>
            <person name="Henkel C."/>
            <person name="Jong-Raadsen S.A."/>
            <person name="Dufour S."/>
            <person name="Weltzien F.-A."/>
            <person name="Palstra A.P."/>
            <person name="Pelster B."/>
            <person name="Spaink H.P."/>
            <person name="Van Den Thillart G.E."/>
            <person name="Jansen H."/>
            <person name="Zahm M."/>
            <person name="Klopp C."/>
            <person name="Cedric C."/>
            <person name="Louis A."/>
            <person name="Berthelot C."/>
            <person name="Parey E."/>
            <person name="Roest Crollius H."/>
            <person name="Montfort J."/>
            <person name="Robinson-Rechavi M."/>
            <person name="Bucao C."/>
            <person name="Bouchez O."/>
            <person name="Gislard M."/>
            <person name="Lluch J."/>
            <person name="Milhes M."/>
            <person name="Lampietro C."/>
            <person name="Lopez Roques C."/>
            <person name="Donnadieu C."/>
            <person name="Braasch I."/>
            <person name="Desvignes T."/>
            <person name="Postlethwait J."/>
            <person name="Bobe J."/>
            <person name="Guiguen Y."/>
            <person name="Dirks R."/>
        </authorList>
    </citation>
    <scope>NUCLEOTIDE SEQUENCE</scope>
    <source>
        <strain evidence="4">Tag_6206</strain>
        <tissue evidence="4">Liver</tissue>
    </source>
</reference>
<protein>
    <recommendedName>
        <fullName evidence="3">Trichohyalin-plectin-homology domain-containing protein</fullName>
    </recommendedName>
</protein>
<feature type="domain" description="Trichohyalin-plectin-homology" evidence="3">
    <location>
        <begin position="34"/>
        <end position="377"/>
    </location>
</feature>
<gene>
    <name evidence="4" type="ORF">ANANG_G00021460</name>
</gene>
<dbReference type="AlphaFoldDB" id="A0A9D3MZN0"/>
<evidence type="ECO:0000256" key="2">
    <source>
        <dbReference type="SAM" id="Coils"/>
    </source>
</evidence>
<feature type="coiled-coil region" evidence="2">
    <location>
        <begin position="123"/>
        <end position="188"/>
    </location>
</feature>
<dbReference type="Pfam" id="PF13868">
    <property type="entry name" value="TPH"/>
    <property type="match status" value="1"/>
</dbReference>
<dbReference type="PANTHER" id="PTHR28663">
    <property type="entry name" value="COILED-COIL DOMAIN-CONTAINING PROTEIN 173"/>
    <property type="match status" value="1"/>
</dbReference>
<feature type="coiled-coil region" evidence="2">
    <location>
        <begin position="65"/>
        <end position="92"/>
    </location>
</feature>
<evidence type="ECO:0000256" key="1">
    <source>
        <dbReference type="ARBA" id="ARBA00023054"/>
    </source>
</evidence>
<keyword evidence="5" id="KW-1185">Reference proteome</keyword>
<dbReference type="GO" id="GO:0005879">
    <property type="term" value="C:axonemal microtubule"/>
    <property type="evidence" value="ECO:0007669"/>
    <property type="project" value="TreeGrafter"/>
</dbReference>
<keyword evidence="1 2" id="KW-0175">Coiled coil</keyword>
<evidence type="ECO:0000259" key="3">
    <source>
        <dbReference type="Pfam" id="PF13868"/>
    </source>
</evidence>
<dbReference type="EMBL" id="JAFIRN010000001">
    <property type="protein sequence ID" value="KAG5857630.1"/>
    <property type="molecule type" value="Genomic_DNA"/>
</dbReference>
<dbReference type="PANTHER" id="PTHR28663:SF1">
    <property type="entry name" value="CILIA- AND FLAGELLA- ASSOCIATED PROTEIN 210"/>
    <property type="match status" value="1"/>
</dbReference>
<sequence>MTSFQGGQCGKNNAIMIRSREEAMANLAQQQFFDSDRVKQFHRQIMLSETLKERDHQVRQKQVIADHAKEENRKLMELLRCKEIEVMEQERQRAKQRELQRKSVADFVKQQLWEKELVKRQRKVDKEREINERRQIQEQYEKEVKTERQKQHEQKTNVRKTYTEQILAKKAMGAKETKQKEMEEKRRRQIIMEKDNWNAMVRDIEADRQDGLQRRRDIVAEKLALKMQEDMNKKEQHAANVLATALAQQDSKWLQALNEKNEKRKAMMDAIAAHRENKRKQHEQNTTVEKQRAWCTLQTFREEDRLYWENEQKFAQRKREELRLLNEERHQQMTEKFANEKRKKEEQLEFDARNTQLIYEEDAQFQAYTAAVISAAAASEKNTYSLCRVARMGMGCGVGPITGGLRANYLVPGATYANIPDYTRSITQDVTRFSRAHDDLQSTKNRLGFA</sequence>
<name>A0A9D3MZN0_ANGAN</name>
<dbReference type="Proteomes" id="UP001044222">
    <property type="component" value="Unassembled WGS sequence"/>
</dbReference>
<accession>A0A9D3MZN0</accession>
<evidence type="ECO:0000313" key="5">
    <source>
        <dbReference type="Proteomes" id="UP001044222"/>
    </source>
</evidence>